<dbReference type="SUPFAM" id="SSF52540">
    <property type="entry name" value="P-loop containing nucleoside triphosphate hydrolases"/>
    <property type="match status" value="1"/>
</dbReference>
<dbReference type="InterPro" id="IPR003593">
    <property type="entry name" value="AAA+_ATPase"/>
</dbReference>
<proteinExistence type="inferred from homology"/>
<dbReference type="EMBL" id="CP146609">
    <property type="protein sequence ID" value="WWX23357.1"/>
    <property type="molecule type" value="Genomic_DNA"/>
</dbReference>
<dbReference type="InterPro" id="IPR027417">
    <property type="entry name" value="P-loop_NTPase"/>
</dbReference>
<organism evidence="6 7">
    <name type="scientific">Pseudodesulfovibrio methanolicus</name>
    <dbReference type="NCBI Taxonomy" id="3126690"/>
    <lineage>
        <taxon>Bacteria</taxon>
        <taxon>Pseudomonadati</taxon>
        <taxon>Thermodesulfobacteriota</taxon>
        <taxon>Desulfovibrionia</taxon>
        <taxon>Desulfovibrionales</taxon>
        <taxon>Desulfovibrionaceae</taxon>
    </lineage>
</organism>
<evidence type="ECO:0000256" key="2">
    <source>
        <dbReference type="ARBA" id="ARBA00022448"/>
    </source>
</evidence>
<dbReference type="PROSITE" id="PS50893">
    <property type="entry name" value="ABC_TRANSPORTER_2"/>
    <property type="match status" value="1"/>
</dbReference>
<keyword evidence="7" id="KW-1185">Reference proteome</keyword>
<evidence type="ECO:0000313" key="6">
    <source>
        <dbReference type="EMBL" id="WWX23357.1"/>
    </source>
</evidence>
<keyword evidence="2" id="KW-0813">Transport</keyword>
<protein>
    <submittedName>
        <fullName evidence="6">ABC transporter ATP-binding protein</fullName>
    </submittedName>
</protein>
<dbReference type="RefSeq" id="WP_338669071.1">
    <property type="nucleotide sequence ID" value="NZ_CP146609.1"/>
</dbReference>
<evidence type="ECO:0000259" key="5">
    <source>
        <dbReference type="PROSITE" id="PS50893"/>
    </source>
</evidence>
<evidence type="ECO:0000313" key="7">
    <source>
        <dbReference type="Proteomes" id="UP001385389"/>
    </source>
</evidence>
<comment type="similarity">
    <text evidence="1">Belongs to the ABC transporter superfamily.</text>
</comment>
<name>A0ABZ2J1B9_9BACT</name>
<feature type="domain" description="ABC transporter" evidence="5">
    <location>
        <begin position="2"/>
        <end position="231"/>
    </location>
</feature>
<accession>A0ABZ2J1B9</accession>
<keyword evidence="3" id="KW-0547">Nucleotide-binding</keyword>
<dbReference type="Gene3D" id="3.40.50.300">
    <property type="entry name" value="P-loop containing nucleotide triphosphate hydrolases"/>
    <property type="match status" value="1"/>
</dbReference>
<dbReference type="PANTHER" id="PTHR43335">
    <property type="entry name" value="ABC TRANSPORTER, ATP-BINDING PROTEIN"/>
    <property type="match status" value="1"/>
</dbReference>
<evidence type="ECO:0000256" key="1">
    <source>
        <dbReference type="ARBA" id="ARBA00005417"/>
    </source>
</evidence>
<sequence length="308" mass="34166">MITMENIRLGIDGKDVLNGIDLHLESGDIYGLLGPNGAGKSTTIYALLGLRPYSGGHVRILGGDPAEDPIPIRRQVGVMPEKAGFYEWMTAPDYLGWYAHLYGFEPAAGELDALLDRVGLGAKKGNPVATYSRGMRQRLAVARALLPHPRLLILDEPTNGLDPKGRREVHDLLVEYARTNEAGVLLCTHLLDDVDRLCNRIGIIEGGRTRIEGAIGELLSQTGRELNHRLRLEAEPDVSDLPDGITVLDNENGWWRVRTRSGDVAGLWGELWRRGWRIQEIRSEASNLEALYMRHTGRNEPSAQEVTQ</sequence>
<keyword evidence="4 6" id="KW-0067">ATP-binding</keyword>
<evidence type="ECO:0000256" key="4">
    <source>
        <dbReference type="ARBA" id="ARBA00022840"/>
    </source>
</evidence>
<dbReference type="CDD" id="cd03230">
    <property type="entry name" value="ABC_DR_subfamily_A"/>
    <property type="match status" value="1"/>
</dbReference>
<reference evidence="6 7" key="1">
    <citation type="submission" date="2024-03" db="EMBL/GenBank/DDBJ databases">
        <title>Phenotype and Genome Characterization of a Sulfate-Reducing Bacterium Pseudodesulfovibrio sp. strain 5S69, isolated from Petroleum Reservoir in Tatarstan (Russia).</title>
        <authorList>
            <person name="Bidzhieva S.K."/>
            <person name="Kadnikov V."/>
            <person name="Tourova T.P."/>
            <person name="Samigullina S.R."/>
            <person name="Sokolova D.S."/>
            <person name="Poltaraus A.B."/>
            <person name="Avtukh A.N."/>
            <person name="Tereshina V.M."/>
            <person name="Mardanov A.V."/>
            <person name="Nazina T.N."/>
        </authorList>
    </citation>
    <scope>NUCLEOTIDE SEQUENCE [LARGE SCALE GENOMIC DNA]</scope>
    <source>
        <strain evidence="6 7">5S69</strain>
    </source>
</reference>
<dbReference type="Proteomes" id="UP001385389">
    <property type="component" value="Chromosome"/>
</dbReference>
<dbReference type="PANTHER" id="PTHR43335:SF4">
    <property type="entry name" value="ABC TRANSPORTER, ATP-BINDING PROTEIN"/>
    <property type="match status" value="1"/>
</dbReference>
<gene>
    <name evidence="6" type="ORF">V8V93_03925</name>
</gene>
<dbReference type="Pfam" id="PF00005">
    <property type="entry name" value="ABC_tran"/>
    <property type="match status" value="1"/>
</dbReference>
<dbReference type="SMART" id="SM00382">
    <property type="entry name" value="AAA"/>
    <property type="match status" value="1"/>
</dbReference>
<dbReference type="GO" id="GO:0005524">
    <property type="term" value="F:ATP binding"/>
    <property type="evidence" value="ECO:0007669"/>
    <property type="project" value="UniProtKB-KW"/>
</dbReference>
<dbReference type="InterPro" id="IPR003439">
    <property type="entry name" value="ABC_transporter-like_ATP-bd"/>
</dbReference>
<evidence type="ECO:0000256" key="3">
    <source>
        <dbReference type="ARBA" id="ARBA00022741"/>
    </source>
</evidence>